<dbReference type="EMBL" id="BAABHB010000008">
    <property type="protein sequence ID" value="GAA4411574.1"/>
    <property type="molecule type" value="Genomic_DNA"/>
</dbReference>
<evidence type="ECO:0008006" key="4">
    <source>
        <dbReference type="Google" id="ProtNLM"/>
    </source>
</evidence>
<feature type="transmembrane region" description="Helical" evidence="1">
    <location>
        <begin position="6"/>
        <end position="26"/>
    </location>
</feature>
<sequence>MDYLGFWALIYGSIQTTQAMYNFLILRSGRADNLSSRTLLAIASAISVSLAFFLLFFSTRNELAWFWIGLHFVGLGGVYILNTLRTRATFSQSYYDQTYQNR</sequence>
<evidence type="ECO:0000256" key="1">
    <source>
        <dbReference type="SAM" id="Phobius"/>
    </source>
</evidence>
<proteinExistence type="predicted"/>
<reference evidence="3" key="1">
    <citation type="journal article" date="2019" name="Int. J. Syst. Evol. Microbiol.">
        <title>The Global Catalogue of Microorganisms (GCM) 10K type strain sequencing project: providing services to taxonomists for standard genome sequencing and annotation.</title>
        <authorList>
            <consortium name="The Broad Institute Genomics Platform"/>
            <consortium name="The Broad Institute Genome Sequencing Center for Infectious Disease"/>
            <person name="Wu L."/>
            <person name="Ma J."/>
        </authorList>
    </citation>
    <scope>NUCLEOTIDE SEQUENCE [LARGE SCALE GENOMIC DNA]</scope>
    <source>
        <strain evidence="3">JCM 17925</strain>
    </source>
</reference>
<keyword evidence="1" id="KW-0812">Transmembrane</keyword>
<feature type="transmembrane region" description="Helical" evidence="1">
    <location>
        <begin position="38"/>
        <end position="57"/>
    </location>
</feature>
<evidence type="ECO:0000313" key="2">
    <source>
        <dbReference type="EMBL" id="GAA4411574.1"/>
    </source>
</evidence>
<name>A0ABP8KNX3_9BACT</name>
<accession>A0ABP8KNX3</accession>
<keyword evidence="1" id="KW-1133">Transmembrane helix</keyword>
<dbReference type="Proteomes" id="UP001500936">
    <property type="component" value="Unassembled WGS sequence"/>
</dbReference>
<evidence type="ECO:0000313" key="3">
    <source>
        <dbReference type="Proteomes" id="UP001500936"/>
    </source>
</evidence>
<keyword evidence="3" id="KW-1185">Reference proteome</keyword>
<protein>
    <recommendedName>
        <fullName evidence="4">PQ loop repeat-containing protein</fullName>
    </recommendedName>
</protein>
<feature type="transmembrane region" description="Helical" evidence="1">
    <location>
        <begin position="63"/>
        <end position="81"/>
    </location>
</feature>
<gene>
    <name evidence="2" type="ORF">GCM10023187_37660</name>
</gene>
<organism evidence="2 3">
    <name type="scientific">Nibrella viscosa</name>
    <dbReference type="NCBI Taxonomy" id="1084524"/>
    <lineage>
        <taxon>Bacteria</taxon>
        <taxon>Pseudomonadati</taxon>
        <taxon>Bacteroidota</taxon>
        <taxon>Cytophagia</taxon>
        <taxon>Cytophagales</taxon>
        <taxon>Spirosomataceae</taxon>
        <taxon>Nibrella</taxon>
    </lineage>
</organism>
<keyword evidence="1" id="KW-0472">Membrane</keyword>
<comment type="caution">
    <text evidence="2">The sequence shown here is derived from an EMBL/GenBank/DDBJ whole genome shotgun (WGS) entry which is preliminary data.</text>
</comment>